<dbReference type="InterPro" id="IPR036291">
    <property type="entry name" value="NAD(P)-bd_dom_sf"/>
</dbReference>
<dbReference type="InterPro" id="IPR055170">
    <property type="entry name" value="GFO_IDH_MocA-like_dom"/>
</dbReference>
<sequence>MADAPLRVGIIGLGRSGWNIHADAIADHEGFEVAAVADPVPERRREAEERFGCAAHTEPEGVIGTEGLDIVVVATPSHTHVPLTLAALEAGSHVVVEKPMAASVAEMDELIAAADRADRVLTCYLPRRLDVDFDFVRQVLASGLLGKPILLRRTVHRFQRRADWQTLRKYGGGELSNTTPHVLDQVLLLLDEEPAEVFADLRHTVGRGDAEDHVKLTLRGPNLPLAEVESSMCMAIPQPDWQITGTTGALVGDGQTFTTRWFDEAAANAPHLDEGPAAGRRYGSGEAIDWQEEVRTLGRGTRSAALRYYDRLEATLRAGADLFVTPESVRRQVRIIEEARRQTGYA</sequence>
<dbReference type="Gene3D" id="3.30.360.10">
    <property type="entry name" value="Dihydrodipicolinate Reductase, domain 2"/>
    <property type="match status" value="1"/>
</dbReference>
<evidence type="ECO:0000313" key="5">
    <source>
        <dbReference type="Proteomes" id="UP000199052"/>
    </source>
</evidence>
<evidence type="ECO:0000313" key="3">
    <source>
        <dbReference type="EMBL" id="NYH86917.1"/>
    </source>
</evidence>
<protein>
    <submittedName>
        <fullName evidence="3 4">Dehydrogenase</fullName>
    </submittedName>
</protein>
<evidence type="ECO:0000259" key="2">
    <source>
        <dbReference type="Pfam" id="PF22725"/>
    </source>
</evidence>
<dbReference type="Proteomes" id="UP000199052">
    <property type="component" value="Unassembled WGS sequence"/>
</dbReference>
<dbReference type="PANTHER" id="PTHR43708:SF8">
    <property type="entry name" value="OXIDOREDUCTASE"/>
    <property type="match status" value="1"/>
</dbReference>
<dbReference type="SUPFAM" id="SSF51735">
    <property type="entry name" value="NAD(P)-binding Rossmann-fold domains"/>
    <property type="match status" value="1"/>
</dbReference>
<dbReference type="InterPro" id="IPR000683">
    <property type="entry name" value="Gfo/Idh/MocA-like_OxRdtase_N"/>
</dbReference>
<dbReference type="GO" id="GO:0000166">
    <property type="term" value="F:nucleotide binding"/>
    <property type="evidence" value="ECO:0007669"/>
    <property type="project" value="InterPro"/>
</dbReference>
<dbReference type="Pfam" id="PF01408">
    <property type="entry name" value="GFO_IDH_MocA"/>
    <property type="match status" value="1"/>
</dbReference>
<dbReference type="RefSeq" id="WP_139239106.1">
    <property type="nucleotide sequence ID" value="NZ_FOOI01000014.1"/>
</dbReference>
<keyword evidence="6" id="KW-1185">Reference proteome</keyword>
<accession>A0A1I2YKI5</accession>
<dbReference type="EMBL" id="FOOI01000014">
    <property type="protein sequence ID" value="SFH26155.1"/>
    <property type="molecule type" value="Genomic_DNA"/>
</dbReference>
<reference evidence="4 5" key="1">
    <citation type="submission" date="2016-10" db="EMBL/GenBank/DDBJ databases">
        <authorList>
            <person name="de Groot N.N."/>
        </authorList>
    </citation>
    <scope>NUCLEOTIDE SEQUENCE [LARGE SCALE GENOMIC DNA]</scope>
    <source>
        <strain evidence="4 5">CPCC 202808</strain>
    </source>
</reference>
<gene>
    <name evidence="3" type="ORF">FHR37_005768</name>
    <name evidence="4" type="ORF">SAMN05421678_114149</name>
</gene>
<name>A0A1I2YKI5_9ACTN</name>
<evidence type="ECO:0000259" key="1">
    <source>
        <dbReference type="Pfam" id="PF01408"/>
    </source>
</evidence>
<dbReference type="OrthoDB" id="179913at2"/>
<organism evidence="4 5">
    <name type="scientific">Actinopolymorpha cephalotaxi</name>
    <dbReference type="NCBI Taxonomy" id="504797"/>
    <lineage>
        <taxon>Bacteria</taxon>
        <taxon>Bacillati</taxon>
        <taxon>Actinomycetota</taxon>
        <taxon>Actinomycetes</taxon>
        <taxon>Propionibacteriales</taxon>
        <taxon>Actinopolymorphaceae</taxon>
        <taxon>Actinopolymorpha</taxon>
    </lineage>
</organism>
<dbReference type="EMBL" id="JACBZA010000001">
    <property type="protein sequence ID" value="NYH86917.1"/>
    <property type="molecule type" value="Genomic_DNA"/>
</dbReference>
<dbReference type="SUPFAM" id="SSF55347">
    <property type="entry name" value="Glyceraldehyde-3-phosphate dehydrogenase-like, C-terminal domain"/>
    <property type="match status" value="1"/>
</dbReference>
<dbReference type="STRING" id="504797.SAMN05421678_114149"/>
<dbReference type="AlphaFoldDB" id="A0A1I2YKI5"/>
<dbReference type="Proteomes" id="UP000533017">
    <property type="component" value="Unassembled WGS sequence"/>
</dbReference>
<feature type="domain" description="Gfo/Idh/MocA-like oxidoreductase N-terminal" evidence="1">
    <location>
        <begin position="6"/>
        <end position="122"/>
    </location>
</feature>
<evidence type="ECO:0000313" key="4">
    <source>
        <dbReference type="EMBL" id="SFH26155.1"/>
    </source>
</evidence>
<dbReference type="PANTHER" id="PTHR43708">
    <property type="entry name" value="CONSERVED EXPRESSED OXIDOREDUCTASE (EUROFUNG)"/>
    <property type="match status" value="1"/>
</dbReference>
<feature type="domain" description="GFO/IDH/MocA-like oxidoreductase" evidence="2">
    <location>
        <begin position="136"/>
        <end position="250"/>
    </location>
</feature>
<proteinExistence type="predicted"/>
<evidence type="ECO:0000313" key="6">
    <source>
        <dbReference type="Proteomes" id="UP000533017"/>
    </source>
</evidence>
<reference evidence="3 6" key="2">
    <citation type="submission" date="2020-07" db="EMBL/GenBank/DDBJ databases">
        <title>Sequencing the genomes of 1000 actinobacteria strains.</title>
        <authorList>
            <person name="Klenk H.-P."/>
        </authorList>
    </citation>
    <scope>NUCLEOTIDE SEQUENCE [LARGE SCALE GENOMIC DNA]</scope>
    <source>
        <strain evidence="3 6">DSM 45117</strain>
    </source>
</reference>
<dbReference type="Gene3D" id="3.40.50.720">
    <property type="entry name" value="NAD(P)-binding Rossmann-like Domain"/>
    <property type="match status" value="1"/>
</dbReference>
<dbReference type="Pfam" id="PF22725">
    <property type="entry name" value="GFO_IDH_MocA_C3"/>
    <property type="match status" value="1"/>
</dbReference>
<dbReference type="InterPro" id="IPR051317">
    <property type="entry name" value="Gfo/Idh/MocA_oxidoreduct"/>
</dbReference>